<evidence type="ECO:0000259" key="2">
    <source>
        <dbReference type="PROSITE" id="PS50011"/>
    </source>
</evidence>
<dbReference type="AlphaFoldDB" id="A0A430L046"/>
<feature type="region of interest" description="Disordered" evidence="1">
    <location>
        <begin position="299"/>
        <end position="325"/>
    </location>
</feature>
<name>A0A430L046_9HYPO</name>
<feature type="compositionally biased region" description="Acidic residues" evidence="1">
    <location>
        <begin position="475"/>
        <end position="484"/>
    </location>
</feature>
<organism evidence="3 4">
    <name type="scientific">Fusarium euwallaceae</name>
    <dbReference type="NCBI Taxonomy" id="1147111"/>
    <lineage>
        <taxon>Eukaryota</taxon>
        <taxon>Fungi</taxon>
        <taxon>Dikarya</taxon>
        <taxon>Ascomycota</taxon>
        <taxon>Pezizomycotina</taxon>
        <taxon>Sordariomycetes</taxon>
        <taxon>Hypocreomycetidae</taxon>
        <taxon>Hypocreales</taxon>
        <taxon>Nectriaceae</taxon>
        <taxon>Fusarium</taxon>
        <taxon>Fusarium solani species complex</taxon>
    </lineage>
</organism>
<accession>A0A430L046</accession>
<protein>
    <recommendedName>
        <fullName evidence="2">Protein kinase domain-containing protein</fullName>
    </recommendedName>
</protein>
<feature type="region of interest" description="Disordered" evidence="1">
    <location>
        <begin position="460"/>
        <end position="524"/>
    </location>
</feature>
<dbReference type="SUPFAM" id="SSF56112">
    <property type="entry name" value="Protein kinase-like (PK-like)"/>
    <property type="match status" value="1"/>
</dbReference>
<reference evidence="3 4" key="1">
    <citation type="submission" date="2017-06" db="EMBL/GenBank/DDBJ databases">
        <title>Comparative genomic analysis of Ambrosia Fusariam Clade fungi.</title>
        <authorList>
            <person name="Stajich J.E."/>
            <person name="Carrillo J."/>
            <person name="Kijimoto T."/>
            <person name="Eskalen A."/>
            <person name="O'Donnell K."/>
            <person name="Kasson M."/>
        </authorList>
    </citation>
    <scope>NUCLEOTIDE SEQUENCE [LARGE SCALE GENOMIC DNA]</scope>
    <source>
        <strain evidence="3 4">UCR1854</strain>
    </source>
</reference>
<dbReference type="InterPro" id="IPR011009">
    <property type="entry name" value="Kinase-like_dom_sf"/>
</dbReference>
<dbReference type="GO" id="GO:0005524">
    <property type="term" value="F:ATP binding"/>
    <property type="evidence" value="ECO:0007669"/>
    <property type="project" value="InterPro"/>
</dbReference>
<dbReference type="GO" id="GO:0004672">
    <property type="term" value="F:protein kinase activity"/>
    <property type="evidence" value="ECO:0007669"/>
    <property type="project" value="InterPro"/>
</dbReference>
<dbReference type="PROSITE" id="PS50011">
    <property type="entry name" value="PROTEIN_KINASE_DOM"/>
    <property type="match status" value="1"/>
</dbReference>
<feature type="region of interest" description="Disordered" evidence="1">
    <location>
        <begin position="738"/>
        <end position="759"/>
    </location>
</feature>
<proteinExistence type="predicted"/>
<sequence length="773" mass="87547">MPPSIHDILAEPNPELDSSSVSWGQNTSSLDWISVTEWTPWEDFTYQNLASMYRQVLTARWRDPPSIDMASGFDRQVRDEKSLDYFLAKYIWPHSESERYQWTLPPSQVSTYAAQSACRYGFLVTDQALVVLRLTKERIGEGLAATRPSRTVELRTHQRIASNETDVSSLLESMSLDSFGKQSYADDDLAGSANVEFLPPEYAVIPMSAQGKGRLTVKFSIFCLCLMAGNGYRNIDYGYPPLDTWRHMDRHNYIHNTSALVAKKLPNNATLFEPEQQESESANQDDEFVSGVDTIDSRIHQAENEGPSRIPQDSRDDDLRHTEPTPQYITVDVKKRDGKLCFRDVKRQVRKTKKPEWTQVSGGSDAYMMDSKTDISVSDDDETRLHRTAVAQAFAFVLQAIRSPPPCQAWHDAAEHLDTWAVEYEDVLRSIPETDRKPRRETTYKAQRWKGFIRSPIRTRSRCLPPQDVAQQPTEDSDDDDDESPSPTPNPGVSRGGPLTTTGARSSELQEQDGSAASQEGTSIRPNIQDRLYCTHECLRGLAFGEPMDQNCPNLADHGDAHINRREFLQLARDQLAVDRGKDADCVPLYLSGSRGSLFKFCLSSHGYTLVAKGVEAMDAEDLLYENKIYSHLRDLQGKFVPVCLGVVDLIKPYYFNSGVYEDFMFLSYGGRPVLKGLRQVNPTVVKEILTALGRLHQHGVLHHDAEPRNVLYDKHTDRYMIVDLMLAELRTRQPLGSMDVNKRNRKRKWTPGKHEKDAFVAEAQSLRASLTQ</sequence>
<feature type="compositionally biased region" description="Basic and acidic residues" evidence="1">
    <location>
        <begin position="312"/>
        <end position="323"/>
    </location>
</feature>
<dbReference type="InterPro" id="IPR000719">
    <property type="entry name" value="Prot_kinase_dom"/>
</dbReference>
<dbReference type="EMBL" id="MIKF01000638">
    <property type="protein sequence ID" value="RTE69093.1"/>
    <property type="molecule type" value="Genomic_DNA"/>
</dbReference>
<gene>
    <name evidence="3" type="ORF">BHE90_016528</name>
</gene>
<evidence type="ECO:0000313" key="4">
    <source>
        <dbReference type="Proteomes" id="UP000287124"/>
    </source>
</evidence>
<evidence type="ECO:0000313" key="3">
    <source>
        <dbReference type="EMBL" id="RTE69093.1"/>
    </source>
</evidence>
<dbReference type="Proteomes" id="UP000287124">
    <property type="component" value="Unassembled WGS sequence"/>
</dbReference>
<evidence type="ECO:0000256" key="1">
    <source>
        <dbReference type="SAM" id="MobiDB-lite"/>
    </source>
</evidence>
<comment type="caution">
    <text evidence="3">The sequence shown here is derived from an EMBL/GenBank/DDBJ whole genome shotgun (WGS) entry which is preliminary data.</text>
</comment>
<feature type="domain" description="Protein kinase" evidence="2">
    <location>
        <begin position="584"/>
        <end position="773"/>
    </location>
</feature>
<feature type="compositionally biased region" description="Polar residues" evidence="1">
    <location>
        <begin position="499"/>
        <end position="524"/>
    </location>
</feature>
<dbReference type="Gene3D" id="1.10.510.10">
    <property type="entry name" value="Transferase(Phosphotransferase) domain 1"/>
    <property type="match status" value="1"/>
</dbReference>
<keyword evidence="4" id="KW-1185">Reference proteome</keyword>